<dbReference type="Gene3D" id="2.70.70.10">
    <property type="entry name" value="Glucose Permease (Domain IIA)"/>
    <property type="match status" value="1"/>
</dbReference>
<evidence type="ECO:0000256" key="1">
    <source>
        <dbReference type="ARBA" id="ARBA00022729"/>
    </source>
</evidence>
<dbReference type="CDD" id="cd12797">
    <property type="entry name" value="M23_peptidase"/>
    <property type="match status" value="1"/>
</dbReference>
<gene>
    <name evidence="4" type="ORF">GGR32_000699</name>
</gene>
<sequence length="291" mass="32641">MEASKKQKKKLVKKLLHKYRLLIINEDTYEERLSIRLTRLNVYVILGLSAIILIGLTTMLIAYTPLKEYIPGYTSNNVKKEAIELIYKADSLERIIQRNNIYYASVQQALKGKVSIDSIDIKSPVDSLSAEIEIERLNMKPSKVDSLLREKVAQEDKYNVFDVAVAETNVKLFPPLKGEITNTYNIAEKHFAVDVAAEENTPIKAVADGTVIFSGWTTETGFVLILEHLDGLISVYKHNASLAKEQGDFVKTGEVIASVGSTGDFSTGPHLHFELWSNGYPLNPTDFIEFN</sequence>
<keyword evidence="5" id="KW-1185">Reference proteome</keyword>
<dbReference type="RefSeq" id="WP_183476491.1">
    <property type="nucleotide sequence ID" value="NZ_JACIFO010000002.1"/>
</dbReference>
<dbReference type="AlphaFoldDB" id="A0A840EMU1"/>
<feature type="domain" description="M23ase beta-sheet core" evidence="3">
    <location>
        <begin position="189"/>
        <end position="284"/>
    </location>
</feature>
<keyword evidence="2" id="KW-1133">Transmembrane helix</keyword>
<name>A0A840EMU1_9FLAO</name>
<keyword evidence="2" id="KW-0472">Membrane</keyword>
<feature type="transmembrane region" description="Helical" evidence="2">
    <location>
        <begin position="42"/>
        <end position="63"/>
    </location>
</feature>
<dbReference type="PANTHER" id="PTHR21666:SF289">
    <property type="entry name" value="L-ALA--D-GLU ENDOPEPTIDASE"/>
    <property type="match status" value="1"/>
</dbReference>
<keyword evidence="4" id="KW-0378">Hydrolase</keyword>
<comment type="caution">
    <text evidence="4">The sequence shown here is derived from an EMBL/GenBank/DDBJ whole genome shotgun (WGS) entry which is preliminary data.</text>
</comment>
<dbReference type="EMBL" id="JACIFO010000002">
    <property type="protein sequence ID" value="MBB4118425.1"/>
    <property type="molecule type" value="Genomic_DNA"/>
</dbReference>
<dbReference type="SUPFAM" id="SSF51261">
    <property type="entry name" value="Duplicated hybrid motif"/>
    <property type="match status" value="1"/>
</dbReference>
<protein>
    <submittedName>
        <fullName evidence="4">Murein DD-endopeptidase MepM/ murein hydrolase activator NlpD</fullName>
    </submittedName>
</protein>
<organism evidence="4 5">
    <name type="scientific">Mesonia hippocampi</name>
    <dbReference type="NCBI Taxonomy" id="1628250"/>
    <lineage>
        <taxon>Bacteria</taxon>
        <taxon>Pseudomonadati</taxon>
        <taxon>Bacteroidota</taxon>
        <taxon>Flavobacteriia</taxon>
        <taxon>Flavobacteriales</taxon>
        <taxon>Flavobacteriaceae</taxon>
        <taxon>Mesonia</taxon>
    </lineage>
</organism>
<dbReference type="InterPro" id="IPR050570">
    <property type="entry name" value="Cell_wall_metabolism_enzyme"/>
</dbReference>
<dbReference type="PANTHER" id="PTHR21666">
    <property type="entry name" value="PEPTIDASE-RELATED"/>
    <property type="match status" value="1"/>
</dbReference>
<proteinExistence type="predicted"/>
<keyword evidence="2" id="KW-0812">Transmembrane</keyword>
<dbReference type="Pfam" id="PF01551">
    <property type="entry name" value="Peptidase_M23"/>
    <property type="match status" value="1"/>
</dbReference>
<reference evidence="4 5" key="1">
    <citation type="submission" date="2020-08" db="EMBL/GenBank/DDBJ databases">
        <title>Genomic Encyclopedia of Type Strains, Phase IV (KMG-IV): sequencing the most valuable type-strain genomes for metagenomic binning, comparative biology and taxonomic classification.</title>
        <authorList>
            <person name="Goeker M."/>
        </authorList>
    </citation>
    <scope>NUCLEOTIDE SEQUENCE [LARGE SCALE GENOMIC DNA]</scope>
    <source>
        <strain evidence="4 5">DSM 29568</strain>
    </source>
</reference>
<dbReference type="Proteomes" id="UP000553034">
    <property type="component" value="Unassembled WGS sequence"/>
</dbReference>
<evidence type="ECO:0000313" key="5">
    <source>
        <dbReference type="Proteomes" id="UP000553034"/>
    </source>
</evidence>
<evidence type="ECO:0000256" key="2">
    <source>
        <dbReference type="SAM" id="Phobius"/>
    </source>
</evidence>
<dbReference type="InterPro" id="IPR016047">
    <property type="entry name" value="M23ase_b-sheet_dom"/>
</dbReference>
<dbReference type="GO" id="GO:0004222">
    <property type="term" value="F:metalloendopeptidase activity"/>
    <property type="evidence" value="ECO:0007669"/>
    <property type="project" value="TreeGrafter"/>
</dbReference>
<accession>A0A840EMU1</accession>
<evidence type="ECO:0000313" key="4">
    <source>
        <dbReference type="EMBL" id="MBB4118425.1"/>
    </source>
</evidence>
<keyword evidence="1" id="KW-0732">Signal</keyword>
<dbReference type="InterPro" id="IPR011055">
    <property type="entry name" value="Dup_hybrid_motif"/>
</dbReference>
<evidence type="ECO:0000259" key="3">
    <source>
        <dbReference type="Pfam" id="PF01551"/>
    </source>
</evidence>